<reference evidence="2" key="1">
    <citation type="submission" date="2018-03" db="EMBL/GenBank/DDBJ databases">
        <authorList>
            <person name="Guldener U."/>
        </authorList>
    </citation>
    <scope>NUCLEOTIDE SEQUENCE</scope>
</reference>
<dbReference type="AlphaFoldDB" id="A0AAE8SY26"/>
<dbReference type="Proteomes" id="UP001187682">
    <property type="component" value="Unassembled WGS sequence"/>
</dbReference>
<accession>A0AAE8SY26</accession>
<name>A0AAE8SY26_9PEZI</name>
<sequence length="271" mass="30120">MGKLYYFQAPSLDINPESSTSPKLGSIFSSLDTLTAPLNQDEQVNIPQDLMNHSAVRDFDETVGRSPQVSVGLNTTALQGLAGSADAVYTFARDKSHTYRCELLETVEFAVNKEFVDQSILASFRVQNFLENSLPLRRRVYMITGLKIATGFSMSASKEVLHNPTLKIGVDFTPMGVPVQAGPELGVALEKHREVSHGRTVNKIVFAYRVIRIKVKGDGESRYKYRSGGKYSIDDDDYDSDDEDGGAWEIEPLEEESRSDDFPDSVQVDIH</sequence>
<proteinExistence type="predicted"/>
<keyword evidence="3" id="KW-1185">Reference proteome</keyword>
<evidence type="ECO:0000313" key="2">
    <source>
        <dbReference type="EMBL" id="SPO04607.1"/>
    </source>
</evidence>
<comment type="caution">
    <text evidence="2">The sequence shown here is derived from an EMBL/GenBank/DDBJ whole genome shotgun (WGS) entry which is preliminary data.</text>
</comment>
<organism evidence="2 3">
    <name type="scientific">Cephalotrichum gorgonifer</name>
    <dbReference type="NCBI Taxonomy" id="2041049"/>
    <lineage>
        <taxon>Eukaryota</taxon>
        <taxon>Fungi</taxon>
        <taxon>Dikarya</taxon>
        <taxon>Ascomycota</taxon>
        <taxon>Pezizomycotina</taxon>
        <taxon>Sordariomycetes</taxon>
        <taxon>Hypocreomycetidae</taxon>
        <taxon>Microascales</taxon>
        <taxon>Microascaceae</taxon>
        <taxon>Cephalotrichum</taxon>
    </lineage>
</organism>
<dbReference type="EMBL" id="ONZQ02000010">
    <property type="protein sequence ID" value="SPO04607.1"/>
    <property type="molecule type" value="Genomic_DNA"/>
</dbReference>
<protein>
    <submittedName>
        <fullName evidence="2">Uncharacterized protein</fullName>
    </submittedName>
</protein>
<gene>
    <name evidence="2" type="ORF">DNG_07292</name>
</gene>
<feature type="region of interest" description="Disordered" evidence="1">
    <location>
        <begin position="226"/>
        <end position="271"/>
    </location>
</feature>
<feature type="compositionally biased region" description="Acidic residues" evidence="1">
    <location>
        <begin position="234"/>
        <end position="254"/>
    </location>
</feature>
<evidence type="ECO:0000256" key="1">
    <source>
        <dbReference type="SAM" id="MobiDB-lite"/>
    </source>
</evidence>
<evidence type="ECO:0000313" key="3">
    <source>
        <dbReference type="Proteomes" id="UP001187682"/>
    </source>
</evidence>